<dbReference type="InterPro" id="IPR051531">
    <property type="entry name" value="N-acetyltransferase"/>
</dbReference>
<keyword evidence="3" id="KW-1185">Reference proteome</keyword>
<dbReference type="RefSeq" id="WP_113980191.1">
    <property type="nucleotide sequence ID" value="NZ_QMEY01000003.1"/>
</dbReference>
<evidence type="ECO:0000259" key="1">
    <source>
        <dbReference type="PROSITE" id="PS51186"/>
    </source>
</evidence>
<dbReference type="GO" id="GO:0016747">
    <property type="term" value="F:acyltransferase activity, transferring groups other than amino-acyl groups"/>
    <property type="evidence" value="ECO:0007669"/>
    <property type="project" value="InterPro"/>
</dbReference>
<protein>
    <recommendedName>
        <fullName evidence="1">N-acetyltransferase domain-containing protein</fullName>
    </recommendedName>
</protein>
<dbReference type="InterPro" id="IPR000182">
    <property type="entry name" value="GNAT_dom"/>
</dbReference>
<dbReference type="InterPro" id="IPR016181">
    <property type="entry name" value="Acyl_CoA_acyltransferase"/>
</dbReference>
<dbReference type="Pfam" id="PF13302">
    <property type="entry name" value="Acetyltransf_3"/>
    <property type="match status" value="1"/>
</dbReference>
<dbReference type="PROSITE" id="PS51186">
    <property type="entry name" value="GNAT"/>
    <property type="match status" value="1"/>
</dbReference>
<accession>A0A366M1C7</accession>
<organism evidence="2 3">
    <name type="scientific">Spongiactinospora rosea</name>
    <dbReference type="NCBI Taxonomy" id="2248750"/>
    <lineage>
        <taxon>Bacteria</taxon>
        <taxon>Bacillati</taxon>
        <taxon>Actinomycetota</taxon>
        <taxon>Actinomycetes</taxon>
        <taxon>Streptosporangiales</taxon>
        <taxon>Streptosporangiaceae</taxon>
        <taxon>Spongiactinospora</taxon>
    </lineage>
</organism>
<dbReference type="Proteomes" id="UP000253303">
    <property type="component" value="Unassembled WGS sequence"/>
</dbReference>
<dbReference type="OrthoDB" id="3533156at2"/>
<dbReference type="Gene3D" id="3.40.630.30">
    <property type="match status" value="1"/>
</dbReference>
<dbReference type="SUPFAM" id="SSF55729">
    <property type="entry name" value="Acyl-CoA N-acyltransferases (Nat)"/>
    <property type="match status" value="1"/>
</dbReference>
<feature type="domain" description="N-acetyltransferase" evidence="1">
    <location>
        <begin position="10"/>
        <end position="166"/>
    </location>
</feature>
<dbReference type="PANTHER" id="PTHR43792">
    <property type="entry name" value="GNAT FAMILY, PUTATIVE (AFU_ORTHOLOGUE AFUA_3G00765)-RELATED-RELATED"/>
    <property type="match status" value="1"/>
</dbReference>
<dbReference type="AlphaFoldDB" id="A0A366M1C7"/>
<name>A0A366M1C7_9ACTN</name>
<evidence type="ECO:0000313" key="2">
    <source>
        <dbReference type="EMBL" id="RBQ19986.1"/>
    </source>
</evidence>
<evidence type="ECO:0000313" key="3">
    <source>
        <dbReference type="Proteomes" id="UP000253303"/>
    </source>
</evidence>
<sequence>MPLPLSTERLILRAPEPGDLGFFVDLFADPEAVRYIADGGTWSAERIRGQQEKKINCLAERGFTLYTVVRAADGQVVGDCGLAPWEDGIEIGWRFARPYWGQGLGKEAARAVFAHARQELGLTELWCLVNERNTASWRIAEGLGFQMDRTEIWHGDRTVRIYRWNAGGERPDAAG</sequence>
<comment type="caution">
    <text evidence="2">The sequence shown here is derived from an EMBL/GenBank/DDBJ whole genome shotgun (WGS) entry which is preliminary data.</text>
</comment>
<dbReference type="EMBL" id="QMEY01000003">
    <property type="protein sequence ID" value="RBQ19986.1"/>
    <property type="molecule type" value="Genomic_DNA"/>
</dbReference>
<dbReference type="PANTHER" id="PTHR43792:SF1">
    <property type="entry name" value="N-ACETYLTRANSFERASE DOMAIN-CONTAINING PROTEIN"/>
    <property type="match status" value="1"/>
</dbReference>
<gene>
    <name evidence="2" type="ORF">DP939_09110</name>
</gene>
<reference evidence="2 3" key="1">
    <citation type="submission" date="2018-06" db="EMBL/GenBank/DDBJ databases">
        <title>Sphaerisporangium craniellae sp. nov., isolated from a marine sponge in the South China Sea.</title>
        <authorList>
            <person name="Li L."/>
        </authorList>
    </citation>
    <scope>NUCLEOTIDE SEQUENCE [LARGE SCALE GENOMIC DNA]</scope>
    <source>
        <strain evidence="2 3">LHW63015</strain>
    </source>
</reference>
<proteinExistence type="predicted"/>